<accession>A0ABN3PII0</accession>
<dbReference type="PROSITE" id="PS50006">
    <property type="entry name" value="FHA_DOMAIN"/>
    <property type="match status" value="1"/>
</dbReference>
<dbReference type="InterPro" id="IPR008984">
    <property type="entry name" value="SMAD_FHA_dom_sf"/>
</dbReference>
<evidence type="ECO:0000256" key="1">
    <source>
        <dbReference type="ARBA" id="ARBA00022553"/>
    </source>
</evidence>
<dbReference type="SUPFAM" id="SSF49879">
    <property type="entry name" value="SMAD/FHA domain"/>
    <property type="match status" value="1"/>
</dbReference>
<sequence length="263" mass="28295">MISNASPVSLLPPSVGSLAAGVPPAPAGTLFVLAATGGISATPRRDFAVLFGRNEADVHVCVGYGDPHISRCHGRLLCDGAAWWIRNEGRLPIRMPRSTLLLSGEEMPLTEGYSPLLIRSSPRREHLLEIRIVGAASRELTAGPEDGTLPPKPWDLSTTERLVLTALAQRYLRQESCPQPQSWKQVAQELNELAGAQEWNAHRAANVVGDVRGRLSAAGVKGLTRDEVGEPVGNALNDHLIRELLETTTLIPPDLRLLGDPGD</sequence>
<name>A0ABN3PII0_9ACTN</name>
<feature type="domain" description="FHA" evidence="2">
    <location>
        <begin position="49"/>
        <end position="107"/>
    </location>
</feature>
<evidence type="ECO:0000259" key="2">
    <source>
        <dbReference type="PROSITE" id="PS50006"/>
    </source>
</evidence>
<dbReference type="EMBL" id="BAAATD010000002">
    <property type="protein sequence ID" value="GAA2587581.1"/>
    <property type="molecule type" value="Genomic_DNA"/>
</dbReference>
<evidence type="ECO:0000313" key="3">
    <source>
        <dbReference type="EMBL" id="GAA2587581.1"/>
    </source>
</evidence>
<dbReference type="RefSeq" id="WP_344539953.1">
    <property type="nucleotide sequence ID" value="NZ_BAAATD010000002.1"/>
</dbReference>
<organism evidence="3 4">
    <name type="scientific">Actinomadura fulvescens</name>
    <dbReference type="NCBI Taxonomy" id="46160"/>
    <lineage>
        <taxon>Bacteria</taxon>
        <taxon>Bacillati</taxon>
        <taxon>Actinomycetota</taxon>
        <taxon>Actinomycetes</taxon>
        <taxon>Streptosporangiales</taxon>
        <taxon>Thermomonosporaceae</taxon>
        <taxon>Actinomadura</taxon>
    </lineage>
</organism>
<dbReference type="InterPro" id="IPR000253">
    <property type="entry name" value="FHA_dom"/>
</dbReference>
<dbReference type="Proteomes" id="UP001501509">
    <property type="component" value="Unassembled WGS sequence"/>
</dbReference>
<comment type="caution">
    <text evidence="3">The sequence shown here is derived from an EMBL/GenBank/DDBJ whole genome shotgun (WGS) entry which is preliminary data.</text>
</comment>
<keyword evidence="4" id="KW-1185">Reference proteome</keyword>
<gene>
    <name evidence="3" type="ORF">GCM10010411_20520</name>
</gene>
<evidence type="ECO:0000313" key="4">
    <source>
        <dbReference type="Proteomes" id="UP001501509"/>
    </source>
</evidence>
<keyword evidence="1" id="KW-0597">Phosphoprotein</keyword>
<proteinExistence type="predicted"/>
<protein>
    <recommendedName>
        <fullName evidence="2">FHA domain-containing protein</fullName>
    </recommendedName>
</protein>
<reference evidence="3 4" key="1">
    <citation type="journal article" date="2019" name="Int. J. Syst. Evol. Microbiol.">
        <title>The Global Catalogue of Microorganisms (GCM) 10K type strain sequencing project: providing services to taxonomists for standard genome sequencing and annotation.</title>
        <authorList>
            <consortium name="The Broad Institute Genomics Platform"/>
            <consortium name="The Broad Institute Genome Sequencing Center for Infectious Disease"/>
            <person name="Wu L."/>
            <person name="Ma J."/>
        </authorList>
    </citation>
    <scope>NUCLEOTIDE SEQUENCE [LARGE SCALE GENOMIC DNA]</scope>
    <source>
        <strain evidence="3 4">JCM 6833</strain>
    </source>
</reference>